<evidence type="ECO:0000256" key="1">
    <source>
        <dbReference type="ARBA" id="ARBA00004141"/>
    </source>
</evidence>
<reference evidence="7" key="1">
    <citation type="submission" date="2020-01" db="EMBL/GenBank/DDBJ databases">
        <title>The Celery Genome Sequence Reveals Sequential Paleo-tetraploidization, Resistance Gene Elimination, Karyotype Evolution, and Functional Innovation in Apiales.</title>
        <authorList>
            <person name="Song X."/>
        </authorList>
    </citation>
    <scope>NUCLEOTIDE SEQUENCE</scope>
    <source>
        <tissue evidence="7">Leaf</tissue>
    </source>
</reference>
<feature type="chain" id="PRO_5026983390" evidence="6">
    <location>
        <begin position="18"/>
        <end position="201"/>
    </location>
</feature>
<dbReference type="Pfam" id="PF00335">
    <property type="entry name" value="Tetraspanin"/>
    <property type="match status" value="1"/>
</dbReference>
<evidence type="ECO:0000256" key="2">
    <source>
        <dbReference type="ARBA" id="ARBA00006840"/>
    </source>
</evidence>
<evidence type="ECO:0000256" key="4">
    <source>
        <dbReference type="ARBA" id="ARBA00022989"/>
    </source>
</evidence>
<keyword evidence="8" id="KW-1185">Reference proteome</keyword>
<evidence type="ECO:0000256" key="5">
    <source>
        <dbReference type="ARBA" id="ARBA00023136"/>
    </source>
</evidence>
<dbReference type="GO" id="GO:0009734">
    <property type="term" value="P:auxin-activated signaling pathway"/>
    <property type="evidence" value="ECO:0007669"/>
    <property type="project" value="InterPro"/>
</dbReference>
<keyword evidence="3" id="KW-0812">Transmembrane</keyword>
<dbReference type="AlphaFoldDB" id="A0A6L5BBE3"/>
<accession>A0A6L5BBE3</accession>
<gene>
    <name evidence="7" type="ORF">AG4045_016550</name>
</gene>
<evidence type="ECO:0000256" key="3">
    <source>
        <dbReference type="ARBA" id="ARBA00022692"/>
    </source>
</evidence>
<dbReference type="PANTHER" id="PTHR32191">
    <property type="entry name" value="TETRASPANIN-8-RELATED"/>
    <property type="match status" value="1"/>
</dbReference>
<evidence type="ECO:0000313" key="8">
    <source>
        <dbReference type="Proteomes" id="UP000593563"/>
    </source>
</evidence>
<comment type="similarity">
    <text evidence="2">Belongs to the tetraspanin (TM4SF) family.</text>
</comment>
<protein>
    <submittedName>
        <fullName evidence="7">Uncharacterized protein</fullName>
    </submittedName>
</protein>
<sequence>MFVLIILVLCSTIFVLAVTHKGAGKALSGRGYKEYRLGDYSHWLQNRVNNYEKWRRIKTCLQYSKVCMPTIGNHDASNAPAHLFYSKRLSAIQSGCCKPPDWCNFTYVSPTYWNKPTEAELPYTTTDCALWQNDPNVLCLDCESCKAGILDNLKSTWKKAAIVNTVFLKCLTVVYAIGCCAFRNTRKDDSWKRPPSGFVVQ</sequence>
<evidence type="ECO:0000256" key="6">
    <source>
        <dbReference type="SAM" id="SignalP"/>
    </source>
</evidence>
<organism evidence="7 8">
    <name type="scientific">Apium graveolens</name>
    <name type="common">Celery</name>
    <dbReference type="NCBI Taxonomy" id="4045"/>
    <lineage>
        <taxon>Eukaryota</taxon>
        <taxon>Viridiplantae</taxon>
        <taxon>Streptophyta</taxon>
        <taxon>Embryophyta</taxon>
        <taxon>Tracheophyta</taxon>
        <taxon>Spermatophyta</taxon>
        <taxon>Magnoliopsida</taxon>
        <taxon>eudicotyledons</taxon>
        <taxon>Gunneridae</taxon>
        <taxon>Pentapetalae</taxon>
        <taxon>asterids</taxon>
        <taxon>campanulids</taxon>
        <taxon>Apiales</taxon>
        <taxon>Apiaceae</taxon>
        <taxon>Apioideae</taxon>
        <taxon>apioid superclade</taxon>
        <taxon>Apieae</taxon>
        <taxon>Apium</taxon>
    </lineage>
</organism>
<comment type="subcellular location">
    <subcellularLocation>
        <location evidence="1">Membrane</location>
        <topology evidence="1">Multi-pass membrane protein</topology>
    </subcellularLocation>
</comment>
<evidence type="ECO:0000313" key="7">
    <source>
        <dbReference type="EMBL" id="KAF1001952.1"/>
    </source>
</evidence>
<feature type="signal peptide" evidence="6">
    <location>
        <begin position="1"/>
        <end position="17"/>
    </location>
</feature>
<keyword evidence="4" id="KW-1133">Transmembrane helix</keyword>
<dbReference type="EMBL" id="WRXP01002029">
    <property type="protein sequence ID" value="KAF1001952.1"/>
    <property type="molecule type" value="Genomic_DNA"/>
</dbReference>
<keyword evidence="5" id="KW-0472">Membrane</keyword>
<dbReference type="Proteomes" id="UP000593563">
    <property type="component" value="Unassembled WGS sequence"/>
</dbReference>
<dbReference type="InterPro" id="IPR044991">
    <property type="entry name" value="TET_plant"/>
</dbReference>
<dbReference type="GO" id="GO:0016020">
    <property type="term" value="C:membrane"/>
    <property type="evidence" value="ECO:0007669"/>
    <property type="project" value="UniProtKB-SubCell"/>
</dbReference>
<comment type="caution">
    <text evidence="7">The sequence shown here is derived from an EMBL/GenBank/DDBJ whole genome shotgun (WGS) entry which is preliminary data.</text>
</comment>
<name>A0A6L5BBE3_APIGR</name>
<keyword evidence="6" id="KW-0732">Signal</keyword>
<proteinExistence type="inferred from homology"/>
<dbReference type="InterPro" id="IPR018499">
    <property type="entry name" value="Tetraspanin/Peripherin"/>
</dbReference>